<evidence type="ECO:0000313" key="12">
    <source>
        <dbReference type="Proteomes" id="UP000006265"/>
    </source>
</evidence>
<evidence type="ECO:0000256" key="10">
    <source>
        <dbReference type="RuleBase" id="RU003662"/>
    </source>
</evidence>
<dbReference type="AlphaFoldDB" id="K5B8K7"/>
<evidence type="ECO:0000256" key="5">
    <source>
        <dbReference type="ARBA" id="ARBA00022822"/>
    </source>
</evidence>
<dbReference type="InterPro" id="IPR013785">
    <property type="entry name" value="Aldolase_TIM"/>
</dbReference>
<feature type="active site" description="Proton acceptor" evidence="9">
    <location>
        <position position="49"/>
    </location>
</feature>
<accession>K5B8K7</accession>
<dbReference type="PATRIC" id="fig|1122247.3.peg.2155"/>
<comment type="pathway">
    <text evidence="2 9">Amino-acid biosynthesis; L-tryptophan biosynthesis; L-tryptophan from chorismate: step 5/5.</text>
</comment>
<dbReference type="InterPro" id="IPR011060">
    <property type="entry name" value="RibuloseP-bd_barrel"/>
</dbReference>
<dbReference type="SUPFAM" id="SSF51366">
    <property type="entry name" value="Ribulose-phoshate binding barrel"/>
    <property type="match status" value="1"/>
</dbReference>
<dbReference type="NCBIfam" id="TIGR00262">
    <property type="entry name" value="trpA"/>
    <property type="match status" value="1"/>
</dbReference>
<evidence type="ECO:0000256" key="6">
    <source>
        <dbReference type="ARBA" id="ARBA00023141"/>
    </source>
</evidence>
<dbReference type="EC" id="4.2.1.20" evidence="9"/>
<comment type="subunit">
    <text evidence="3 9">Tetramer of two alpha and two beta chains.</text>
</comment>
<dbReference type="FunFam" id="3.20.20.70:FF:000037">
    <property type="entry name" value="Tryptophan synthase alpha chain"/>
    <property type="match status" value="1"/>
</dbReference>
<keyword evidence="12" id="KW-1185">Reference proteome</keyword>
<feature type="active site" description="Proton acceptor" evidence="9">
    <location>
        <position position="60"/>
    </location>
</feature>
<dbReference type="HAMAP" id="MF_00131">
    <property type="entry name" value="Trp_synth_alpha"/>
    <property type="match status" value="1"/>
</dbReference>
<dbReference type="RefSeq" id="WP_005627518.1">
    <property type="nucleotide sequence ID" value="NZ_AMRA01000054.1"/>
</dbReference>
<dbReference type="GO" id="GO:0005829">
    <property type="term" value="C:cytosol"/>
    <property type="evidence" value="ECO:0007669"/>
    <property type="project" value="TreeGrafter"/>
</dbReference>
<dbReference type="OrthoDB" id="9804578at2"/>
<dbReference type="InterPro" id="IPR002028">
    <property type="entry name" value="Trp_synthase_suA"/>
</dbReference>
<dbReference type="CDD" id="cd04724">
    <property type="entry name" value="Tryptophan_synthase_alpha"/>
    <property type="match status" value="1"/>
</dbReference>
<dbReference type="EMBL" id="AMRA01000054">
    <property type="protein sequence ID" value="EKF23868.1"/>
    <property type="molecule type" value="Genomic_DNA"/>
</dbReference>
<sequence>MSRLGPTFDKCRAEGRSALICYLPTGYPDVPTSISAMRALVESGCDVVEVGIPYSDPGMDGPVIAAATDAALRGGVRVRDSLKAVEAISNAGGQAVVMTYWNLVLRYGIDAFARDLAAAGGLGMITPDLIVDEAGEWLEVSDARNLDRIFLVAPSSTPERLAMTAAASRGFVYAASTMGVTGARDQVSSAAPELVRRVRAVSDIPVGVGLGVRSREQAAEIASYADGVIVGSALVSALQDGVQAVRSLTAELAEGVRQKVDA</sequence>
<dbReference type="PROSITE" id="PS00167">
    <property type="entry name" value="TRP_SYNTHASE_ALPHA"/>
    <property type="match status" value="1"/>
</dbReference>
<evidence type="ECO:0000256" key="4">
    <source>
        <dbReference type="ARBA" id="ARBA00022605"/>
    </source>
</evidence>
<keyword evidence="4 9" id="KW-0028">Amino-acid biosynthesis</keyword>
<proteinExistence type="inferred from homology"/>
<protein>
    <recommendedName>
        <fullName evidence="9">Tryptophan synthase alpha chain</fullName>
        <ecNumber evidence="9">4.2.1.20</ecNumber>
    </recommendedName>
</protein>
<evidence type="ECO:0000256" key="7">
    <source>
        <dbReference type="ARBA" id="ARBA00023239"/>
    </source>
</evidence>
<dbReference type="UniPathway" id="UPA00035">
    <property type="reaction ID" value="UER00044"/>
</dbReference>
<gene>
    <name evidence="9 11" type="primary">trpA</name>
    <name evidence="11" type="ORF">C731_2236</name>
</gene>
<reference evidence="11 12" key="1">
    <citation type="journal article" date="2012" name="J. Bacteriol.">
        <title>Genome sequence of Mycobacterium hassiacum DSM 44199, a rare source of heat-stable mycobacterial proteins.</title>
        <authorList>
            <person name="Tiago I."/>
            <person name="Maranha A."/>
            <person name="Mendes V."/>
            <person name="Alarico S."/>
            <person name="Moynihan P.J."/>
            <person name="Clarke A.J."/>
            <person name="Macedo-Ribeiro S."/>
            <person name="Pereira P.J."/>
            <person name="Empadinhas N."/>
        </authorList>
    </citation>
    <scope>NUCLEOTIDE SEQUENCE [LARGE SCALE GENOMIC DNA]</scope>
    <source>
        <strain evidence="12">DSM 44199 / CIP 105218 / JCM 12690 / 3849</strain>
    </source>
</reference>
<evidence type="ECO:0000256" key="3">
    <source>
        <dbReference type="ARBA" id="ARBA00011270"/>
    </source>
</evidence>
<keyword evidence="6 9" id="KW-0057">Aromatic amino acid biosynthesis</keyword>
<organism evidence="11 12">
    <name type="scientific">Mycolicibacterium hassiacum (strain DSM 44199 / CIP 105218 / JCM 12690 / 3849)</name>
    <name type="common">Mycobacterium hassiacum</name>
    <dbReference type="NCBI Taxonomy" id="1122247"/>
    <lineage>
        <taxon>Bacteria</taxon>
        <taxon>Bacillati</taxon>
        <taxon>Actinomycetota</taxon>
        <taxon>Actinomycetes</taxon>
        <taxon>Mycobacteriales</taxon>
        <taxon>Mycobacteriaceae</taxon>
        <taxon>Mycolicibacterium</taxon>
    </lineage>
</organism>
<dbReference type="PANTHER" id="PTHR43406:SF1">
    <property type="entry name" value="TRYPTOPHAN SYNTHASE ALPHA CHAIN, CHLOROPLASTIC"/>
    <property type="match status" value="1"/>
</dbReference>
<comment type="caution">
    <text evidence="11">The sequence shown here is derived from an EMBL/GenBank/DDBJ whole genome shotgun (WGS) entry which is preliminary data.</text>
</comment>
<dbReference type="Gene3D" id="3.20.20.70">
    <property type="entry name" value="Aldolase class I"/>
    <property type="match status" value="1"/>
</dbReference>
<dbReference type="InterPro" id="IPR018204">
    <property type="entry name" value="Trp_synthase_alpha_AS"/>
</dbReference>
<dbReference type="GO" id="GO:0004834">
    <property type="term" value="F:tryptophan synthase activity"/>
    <property type="evidence" value="ECO:0007669"/>
    <property type="project" value="UniProtKB-UniRule"/>
</dbReference>
<dbReference type="Proteomes" id="UP000006265">
    <property type="component" value="Unassembled WGS sequence"/>
</dbReference>
<comment type="catalytic activity">
    <reaction evidence="8 9">
        <text>(1S,2R)-1-C-(indol-3-yl)glycerol 3-phosphate + L-serine = D-glyceraldehyde 3-phosphate + L-tryptophan + H2O</text>
        <dbReference type="Rhea" id="RHEA:10532"/>
        <dbReference type="ChEBI" id="CHEBI:15377"/>
        <dbReference type="ChEBI" id="CHEBI:33384"/>
        <dbReference type="ChEBI" id="CHEBI:57912"/>
        <dbReference type="ChEBI" id="CHEBI:58866"/>
        <dbReference type="ChEBI" id="CHEBI:59776"/>
        <dbReference type="EC" id="4.2.1.20"/>
    </reaction>
</comment>
<evidence type="ECO:0000313" key="11">
    <source>
        <dbReference type="EMBL" id="EKF23868.1"/>
    </source>
</evidence>
<dbReference type="Pfam" id="PF00290">
    <property type="entry name" value="Trp_syntA"/>
    <property type="match status" value="1"/>
</dbReference>
<evidence type="ECO:0000256" key="1">
    <source>
        <dbReference type="ARBA" id="ARBA00003365"/>
    </source>
</evidence>
<comment type="similarity">
    <text evidence="9 10">Belongs to the TrpA family.</text>
</comment>
<evidence type="ECO:0000256" key="8">
    <source>
        <dbReference type="ARBA" id="ARBA00049047"/>
    </source>
</evidence>
<keyword evidence="5 9" id="KW-0822">Tryptophan biosynthesis</keyword>
<name>K5B8K7_MYCHD</name>
<dbReference type="PANTHER" id="PTHR43406">
    <property type="entry name" value="TRYPTOPHAN SYNTHASE, ALPHA CHAIN"/>
    <property type="match status" value="1"/>
</dbReference>
<evidence type="ECO:0000256" key="2">
    <source>
        <dbReference type="ARBA" id="ARBA00004733"/>
    </source>
</evidence>
<evidence type="ECO:0000256" key="9">
    <source>
        <dbReference type="HAMAP-Rule" id="MF_00131"/>
    </source>
</evidence>
<dbReference type="STRING" id="1122247.GCA_000379865_00247"/>
<keyword evidence="7 9" id="KW-0456">Lyase</keyword>
<dbReference type="eggNOG" id="COG0159">
    <property type="taxonomic scope" value="Bacteria"/>
</dbReference>
<comment type="function">
    <text evidence="1 9">The alpha subunit is responsible for the aldol cleavage of indoleglycerol phosphate to indole and glyceraldehyde 3-phosphate.</text>
</comment>